<keyword evidence="8" id="KW-0804">Transcription</keyword>
<evidence type="ECO:0000256" key="8">
    <source>
        <dbReference type="ARBA" id="ARBA00023163"/>
    </source>
</evidence>
<dbReference type="InterPro" id="IPR033599">
    <property type="entry name" value="TAF1B/Rrn7"/>
</dbReference>
<organism evidence="12 13">
    <name type="scientific">Lithospermum erythrorhizon</name>
    <name type="common">Purple gromwell</name>
    <name type="synonym">Lithospermum officinale var. erythrorhizon</name>
    <dbReference type="NCBI Taxonomy" id="34254"/>
    <lineage>
        <taxon>Eukaryota</taxon>
        <taxon>Viridiplantae</taxon>
        <taxon>Streptophyta</taxon>
        <taxon>Embryophyta</taxon>
        <taxon>Tracheophyta</taxon>
        <taxon>Spermatophyta</taxon>
        <taxon>Magnoliopsida</taxon>
        <taxon>eudicotyledons</taxon>
        <taxon>Gunneridae</taxon>
        <taxon>Pentapetalae</taxon>
        <taxon>asterids</taxon>
        <taxon>lamiids</taxon>
        <taxon>Boraginales</taxon>
        <taxon>Boraginaceae</taxon>
        <taxon>Boraginoideae</taxon>
        <taxon>Lithospermeae</taxon>
        <taxon>Lithospermum</taxon>
    </lineage>
</organism>
<evidence type="ECO:0000256" key="9">
    <source>
        <dbReference type="ARBA" id="ARBA00023242"/>
    </source>
</evidence>
<evidence type="ECO:0000256" key="6">
    <source>
        <dbReference type="ARBA" id="ARBA00023015"/>
    </source>
</evidence>
<evidence type="ECO:0000256" key="7">
    <source>
        <dbReference type="ARBA" id="ARBA00023125"/>
    </source>
</evidence>
<name>A0AAV3R7R1_LITER</name>
<proteinExistence type="inferred from homology"/>
<dbReference type="GO" id="GO:0001164">
    <property type="term" value="F:RNA polymerase I core promoter sequence-specific DNA binding"/>
    <property type="evidence" value="ECO:0007669"/>
    <property type="project" value="InterPro"/>
</dbReference>
<dbReference type="EMBL" id="BAABME010007496">
    <property type="protein sequence ID" value="GAA0171032.1"/>
    <property type="molecule type" value="Genomic_DNA"/>
</dbReference>
<keyword evidence="7" id="KW-0238">DNA-binding</keyword>
<sequence length="613" mass="69463">MDQVCMVCGSVGFNEGDDGYYYCGNCDTQAEDLINACTDEADLFKDMGMYSQRRARPTPSKHSHQFGDGIGPTPPTDFGSCPINGTHEDYYRAIRWKYVLGFQIMLQLQTKALIHHFNVSPNIIHLHNPIWLRLLAHTRVMADHWADNVLDESEVNKPGKVTESQCSARHREEPHNIFGQRVVMICHRSLRRCLPISYTLALSFLFCHVAEEPILPTDILKGVLEGKIPYFTAFVDIEKQLGDNQSGPPTRATILCPISCSVMFRPTRVISLQKLEAVAASIAEKIGLELRPLNFKTLATRYINELSLPVPKILPLASRIYGCVMPRGICLSANELKPPSRVFLMSILVVAMRVYYNMNGFGKWESTMSKSSSSLPRGKLNGKENNTFGFDLGSDAQEEDFVPNISSKDYEVHESDVGELLHILHEKFNKLCELHDNFAHYKDLPSYLQFCKDGVFAGVKPSLETCEEEKLIEEVWEFYQKDSKPSKNGINRPGEDEVCTPAGCKTPQGDGNACDTCKSAHNEGAIRLMKRDMEDNKFVYIPPRSRVQRDDHIYYCRKKNNGAYIFAVHGDYYILLRSCAKVCQVDVRTMHYAVLIFERGLQEWEKEQVASKV</sequence>
<accession>A0AAV3R7R1</accession>
<protein>
    <recommendedName>
        <fullName evidence="14">TATA box-binding protein-associated factor RNA polymerase I subunit B</fullName>
    </recommendedName>
</protein>
<evidence type="ECO:0000256" key="5">
    <source>
        <dbReference type="ARBA" id="ARBA00022833"/>
    </source>
</evidence>
<keyword evidence="6" id="KW-0805">Transcription regulation</keyword>
<evidence type="ECO:0000256" key="3">
    <source>
        <dbReference type="ARBA" id="ARBA00022723"/>
    </source>
</evidence>
<dbReference type="Pfam" id="PF20644">
    <property type="entry name" value="Rrn7_cyclin_N"/>
    <property type="match status" value="1"/>
</dbReference>
<comment type="caution">
    <text evidence="12">The sequence shown here is derived from an EMBL/GenBank/DDBJ whole genome shotgun (WGS) entry which is preliminary data.</text>
</comment>
<evidence type="ECO:0000256" key="2">
    <source>
        <dbReference type="ARBA" id="ARBA00006899"/>
    </source>
</evidence>
<comment type="similarity">
    <text evidence="2">Belongs to the RRN7/TAF1B family.</text>
</comment>
<comment type="subcellular location">
    <subcellularLocation>
        <location evidence="1">Nucleus</location>
        <location evidence="1">Nucleolus</location>
    </subcellularLocation>
</comment>
<feature type="domain" description="Rrn7/TAF1B C-terminal cyclin" evidence="11">
    <location>
        <begin position="274"/>
        <end position="367"/>
    </location>
</feature>
<dbReference type="InterPro" id="IPR048540">
    <property type="entry name" value="Rrn7_cyclin_N"/>
</dbReference>
<evidence type="ECO:0000259" key="11">
    <source>
        <dbReference type="Pfam" id="PF20645"/>
    </source>
</evidence>
<keyword evidence="5" id="KW-0862">Zinc</keyword>
<dbReference type="GO" id="GO:0042790">
    <property type="term" value="P:nucleolar large rRNA transcription by RNA polymerase I"/>
    <property type="evidence" value="ECO:0007669"/>
    <property type="project" value="TreeGrafter"/>
</dbReference>
<feature type="domain" description="Rrn7/TAF1B N-terminal cyclin" evidence="10">
    <location>
        <begin position="102"/>
        <end position="235"/>
    </location>
</feature>
<evidence type="ECO:0000259" key="10">
    <source>
        <dbReference type="Pfam" id="PF20644"/>
    </source>
</evidence>
<dbReference type="InterPro" id="IPR048538">
    <property type="entry name" value="Rrn7_cyclin_C"/>
</dbReference>
<reference evidence="12 13" key="1">
    <citation type="submission" date="2024-01" db="EMBL/GenBank/DDBJ databases">
        <title>The complete chloroplast genome sequence of Lithospermum erythrorhizon: insights into the phylogenetic relationship among Boraginaceae species and the maternal lineages of purple gromwells.</title>
        <authorList>
            <person name="Okada T."/>
            <person name="Watanabe K."/>
        </authorList>
    </citation>
    <scope>NUCLEOTIDE SEQUENCE [LARGE SCALE GENOMIC DNA]</scope>
</reference>
<keyword evidence="9" id="KW-0539">Nucleus</keyword>
<evidence type="ECO:0000313" key="13">
    <source>
        <dbReference type="Proteomes" id="UP001454036"/>
    </source>
</evidence>
<dbReference type="PANTHER" id="PTHR31576">
    <property type="entry name" value="TATA BOX-BINDING PROTEIN-ASSOCIATED FACTOR RNA POLYMERASE I SUBUNIT B"/>
    <property type="match status" value="1"/>
</dbReference>
<dbReference type="AlphaFoldDB" id="A0AAV3R7R1"/>
<dbReference type="GO" id="GO:0070860">
    <property type="term" value="C:RNA polymerase I core factor complex"/>
    <property type="evidence" value="ECO:0007669"/>
    <property type="project" value="InterPro"/>
</dbReference>
<dbReference type="Proteomes" id="UP001454036">
    <property type="component" value="Unassembled WGS sequence"/>
</dbReference>
<keyword evidence="4" id="KW-0863">Zinc-finger</keyword>
<evidence type="ECO:0000256" key="1">
    <source>
        <dbReference type="ARBA" id="ARBA00004604"/>
    </source>
</evidence>
<dbReference type="Pfam" id="PF20645">
    <property type="entry name" value="Rrn7_cyclin_C"/>
    <property type="match status" value="1"/>
</dbReference>
<evidence type="ECO:0000313" key="12">
    <source>
        <dbReference type="EMBL" id="GAA0171032.1"/>
    </source>
</evidence>
<evidence type="ECO:0008006" key="14">
    <source>
        <dbReference type="Google" id="ProtNLM"/>
    </source>
</evidence>
<keyword evidence="3" id="KW-0479">Metal-binding</keyword>
<gene>
    <name evidence="12" type="ORF">LIER_25166</name>
</gene>
<keyword evidence="13" id="KW-1185">Reference proteome</keyword>
<evidence type="ECO:0000256" key="4">
    <source>
        <dbReference type="ARBA" id="ARBA00022771"/>
    </source>
</evidence>
<dbReference type="PANTHER" id="PTHR31576:SF2">
    <property type="entry name" value="TATA BOX-BINDING PROTEIN-ASSOCIATED FACTOR RNA POLYMERASE I SUBUNIT B"/>
    <property type="match status" value="1"/>
</dbReference>
<dbReference type="GO" id="GO:0008270">
    <property type="term" value="F:zinc ion binding"/>
    <property type="evidence" value="ECO:0007669"/>
    <property type="project" value="UniProtKB-KW"/>
</dbReference>